<gene>
    <name evidence="4" type="ORF">BWK62_09895</name>
</gene>
<accession>A0A246G9Q6</accession>
<dbReference type="Gene3D" id="2.60.40.4070">
    <property type="match status" value="1"/>
</dbReference>
<dbReference type="NCBIfam" id="TIGR04183">
    <property type="entry name" value="Por_Secre_tail"/>
    <property type="match status" value="1"/>
</dbReference>
<feature type="signal peptide" evidence="2">
    <location>
        <begin position="1"/>
        <end position="18"/>
    </location>
</feature>
<proteinExistence type="predicted"/>
<dbReference type="SUPFAM" id="SSF52129">
    <property type="entry name" value="Caspase-like"/>
    <property type="match status" value="1"/>
</dbReference>
<protein>
    <submittedName>
        <fullName evidence="4">Peptidase C25</fullName>
    </submittedName>
</protein>
<dbReference type="InterPro" id="IPR026444">
    <property type="entry name" value="Secre_tail"/>
</dbReference>
<dbReference type="GO" id="GO:0006508">
    <property type="term" value="P:proteolysis"/>
    <property type="evidence" value="ECO:0007669"/>
    <property type="project" value="InterPro"/>
</dbReference>
<evidence type="ECO:0000313" key="4">
    <source>
        <dbReference type="EMBL" id="OWP76392.1"/>
    </source>
</evidence>
<sequence length="1273" mass="143094">MKWYLVFFGFLNCFYLNAQSLGSIDLGWTSKPLRYDEERVVVIPNFQAEGLVFSFENKTLLFSRKIAQDIVADEASFNSFNIITEEIEESSLGILDLKKITNTIGFKISNVSFRDETSVVLSFNPIYKEGNVYKKVISFSYSFNETLNKKILARYNIGGLQNSVLRNGVWKKFFIEKSGVYKITKAFLSSLGVNVNVDPRTLKIYGNGGKMIPLLNAENSTLDLQENAIQVVGEEDGVFDESDYVLFYGLGMDKWSEENMTHNNLYADKSYYYITSGGDRGKRIEEKVQPVGSVHLNFNEYDFYAYHEVDKNNVGEFGRRWFGEELHLKPNYTFDFLVPNIVLGAEVIVRFSSVSTSIKSSSINVSINGISDKKVEFQGVLDLNTVKGEESVFVSRYNERTSNTISVALSYNNNGIPSAKSYLDFLTIAAKSSLMGYGKQFPFRINRIENNSLVGQYNFKNIGEVRQIWDVTSYEAISKISKGSEVDFSFLGFVDDKVHEYVLVEPNDYYYPKSDENSNVFNQDLKGTIFLDENNQIKPLDYLIVTPRILKSQADRLADFHRNYSKLNVKVVLLDDIYNEFSTGKQDIGAIRNLVRYVYETAPGGKKISYLCLFGDASFDYKDRVKNNTNLVPNLQSLGSLALSDSFVSDEFFGMMDLFEGRMTGIEGCDIAVGRILAKDILQAQQMVDKIIQYHDKKSIGKWRNNLVFLSDDVDKTSDSSLQVNLNNMADAILANRPSFNARKIFTDAYEQVITSGGQKYPKAKEEFLNSFSQGTLAMVYIGHGGESGLASERLFELADVKALVNPYKFPLFMTVTCEFTRYDNPLKDTGGEVAFQNPYGGPIALISTSRLIYQVVGERYNLLIAPYLFGYSDRGKVSIAEAVRLAKKDALDLGNHVISFIGDPAMKLAIPDPKVVITHINDEPITGYTGSLSALSKVKISGEIQDDKDQTQNDFGGELFVSIFDKFIDKTTLANDGVLPKLSFKSMGETIFRGNANVKEGKFEFNFVVPKDIAIPVGMGKVSFYAAENTGLKDKTGYDLRVKVGGVNSNAVQDNIPPKMQLYINDKTFVAGGIVNQKPILVVELQDENGINTAGGIGHDIVAYLDGDETKPIILNDFYNSVKDDYTRGIVNYQFSKLSPGVHTLTVKAWDVYNNMVSSELKFVVIDDSELELTNVLNYPNPFVNYTEFWFTHNKPFEPLEVQVQIMTITGRIVWTKNQTVSTTGFLSRDLAWDGKDDFGDKIGKGVYLYRLSVRSILSNKKVEKIEKLVIL</sequence>
<reference evidence="4 5" key="1">
    <citation type="journal article" date="2017" name="Infect. Genet. Evol.">
        <title>Comparative genome analysis of fish pathogen Flavobacterium columnare reveals extensive sequence diversity within the species.</title>
        <authorList>
            <person name="Kayansamruaj P."/>
            <person name="Dong H.T."/>
            <person name="Hirono I."/>
            <person name="Kondo H."/>
            <person name="Senapin S."/>
            <person name="Rodkhum C."/>
        </authorList>
    </citation>
    <scope>NUCLEOTIDE SEQUENCE [LARGE SCALE GENOMIC DNA]</scope>
    <source>
        <strain evidence="4 5">1214</strain>
    </source>
</reference>
<evidence type="ECO:0000256" key="2">
    <source>
        <dbReference type="SAM" id="SignalP"/>
    </source>
</evidence>
<dbReference type="Gene3D" id="3.40.50.10390">
    <property type="entry name" value="Gingipain r, domain 1"/>
    <property type="match status" value="1"/>
</dbReference>
<comment type="caution">
    <text evidence="4">The sequence shown here is derived from an EMBL/GenBank/DDBJ whole genome shotgun (WGS) entry which is preliminary data.</text>
</comment>
<dbReference type="GO" id="GO:0008234">
    <property type="term" value="F:cysteine-type peptidase activity"/>
    <property type="evidence" value="ECO:0007669"/>
    <property type="project" value="InterPro"/>
</dbReference>
<dbReference type="EMBL" id="MTCY01000027">
    <property type="protein sequence ID" value="OWP76392.1"/>
    <property type="molecule type" value="Genomic_DNA"/>
</dbReference>
<evidence type="ECO:0000256" key="1">
    <source>
        <dbReference type="ARBA" id="ARBA00022729"/>
    </source>
</evidence>
<dbReference type="Pfam" id="PF01364">
    <property type="entry name" value="Peptidase_C25"/>
    <property type="match status" value="1"/>
</dbReference>
<feature type="domain" description="Gingipain" evidence="3">
    <location>
        <begin position="542"/>
        <end position="909"/>
    </location>
</feature>
<name>A0A246G9Q6_9FLAO</name>
<dbReference type="Proteomes" id="UP000198034">
    <property type="component" value="Unassembled WGS sequence"/>
</dbReference>
<dbReference type="Gene3D" id="3.40.50.1460">
    <property type="match status" value="1"/>
</dbReference>
<evidence type="ECO:0000313" key="5">
    <source>
        <dbReference type="Proteomes" id="UP000198034"/>
    </source>
</evidence>
<feature type="chain" id="PRO_5013123086" evidence="2">
    <location>
        <begin position="19"/>
        <end position="1273"/>
    </location>
</feature>
<dbReference type="InterPro" id="IPR001769">
    <property type="entry name" value="Gingipain"/>
</dbReference>
<dbReference type="InterPro" id="IPR029031">
    <property type="entry name" value="Gingipain_N_sf"/>
</dbReference>
<evidence type="ECO:0000259" key="3">
    <source>
        <dbReference type="Pfam" id="PF01364"/>
    </source>
</evidence>
<dbReference type="InterPro" id="IPR029030">
    <property type="entry name" value="Caspase-like_dom_sf"/>
</dbReference>
<organism evidence="4 5">
    <name type="scientific">Flavobacterium columnare</name>
    <dbReference type="NCBI Taxonomy" id="996"/>
    <lineage>
        <taxon>Bacteria</taxon>
        <taxon>Pseudomonadati</taxon>
        <taxon>Bacteroidota</taxon>
        <taxon>Flavobacteriia</taxon>
        <taxon>Flavobacteriales</taxon>
        <taxon>Flavobacteriaceae</taxon>
        <taxon>Flavobacterium</taxon>
    </lineage>
</organism>
<dbReference type="CDD" id="cd02258">
    <property type="entry name" value="Peptidase_C25_N"/>
    <property type="match status" value="1"/>
</dbReference>
<dbReference type="NCBIfam" id="NF033707">
    <property type="entry name" value="T9SS_sortase"/>
    <property type="match status" value="1"/>
</dbReference>
<dbReference type="AlphaFoldDB" id="A0A246G9Q6"/>
<keyword evidence="1 2" id="KW-0732">Signal</keyword>